<feature type="region of interest" description="Disordered" evidence="1">
    <location>
        <begin position="1"/>
        <end position="36"/>
    </location>
</feature>
<dbReference type="EMBL" id="BACD03000031">
    <property type="protein sequence ID" value="GAO50274.1"/>
    <property type="molecule type" value="Genomic_DNA"/>
</dbReference>
<feature type="compositionally biased region" description="Polar residues" evidence="1">
    <location>
        <begin position="15"/>
        <end position="24"/>
    </location>
</feature>
<evidence type="ECO:0000313" key="3">
    <source>
        <dbReference type="Proteomes" id="UP000033140"/>
    </source>
</evidence>
<accession>A0A0E9NKA5</accession>
<keyword evidence="3" id="KW-1185">Reference proteome</keyword>
<dbReference type="RefSeq" id="XP_019021609.1">
    <property type="nucleotide sequence ID" value="XM_019166428.1"/>
</dbReference>
<feature type="compositionally biased region" description="Gly residues" evidence="1">
    <location>
        <begin position="171"/>
        <end position="183"/>
    </location>
</feature>
<reference evidence="2 3" key="3">
    <citation type="journal article" date="2015" name="Genome Announc.">
        <title>Draft Genome Sequence of the Archiascomycetous Yeast Saitoella complicata.</title>
        <authorList>
            <person name="Yamauchi K."/>
            <person name="Kondo S."/>
            <person name="Hamamoto M."/>
            <person name="Takahashi Y."/>
            <person name="Ogura Y."/>
            <person name="Hayashi T."/>
            <person name="Nishida H."/>
        </authorList>
    </citation>
    <scope>NUCLEOTIDE SEQUENCE [LARGE SCALE GENOMIC DNA]</scope>
    <source>
        <strain evidence="2 3">NRRL Y-17804</strain>
    </source>
</reference>
<organism evidence="2 3">
    <name type="scientific">Saitoella complicata (strain BCRC 22490 / CBS 7301 / JCM 7358 / NBRC 10748 / NRRL Y-17804)</name>
    <dbReference type="NCBI Taxonomy" id="698492"/>
    <lineage>
        <taxon>Eukaryota</taxon>
        <taxon>Fungi</taxon>
        <taxon>Dikarya</taxon>
        <taxon>Ascomycota</taxon>
        <taxon>Taphrinomycotina</taxon>
        <taxon>Taphrinomycotina incertae sedis</taxon>
        <taxon>Saitoella</taxon>
    </lineage>
</organism>
<dbReference type="Proteomes" id="UP000033140">
    <property type="component" value="Unassembled WGS sequence"/>
</dbReference>
<feature type="compositionally biased region" description="Low complexity" evidence="1">
    <location>
        <begin position="126"/>
        <end position="139"/>
    </location>
</feature>
<name>A0A0E9NKA5_SAICN</name>
<dbReference type="AlphaFoldDB" id="A0A0E9NKA5"/>
<reference evidence="2 3" key="2">
    <citation type="journal article" date="2014" name="J. Gen. Appl. Microbiol.">
        <title>The early diverging ascomycetous budding yeast Saitoella complicata has three histone deacetylases belonging to the Clr6, Hos2, and Rpd3 lineages.</title>
        <authorList>
            <person name="Nishida H."/>
            <person name="Matsumoto T."/>
            <person name="Kondo S."/>
            <person name="Hamamoto M."/>
            <person name="Yoshikawa H."/>
        </authorList>
    </citation>
    <scope>NUCLEOTIDE SEQUENCE [LARGE SCALE GENOMIC DNA]</scope>
    <source>
        <strain evidence="2 3">NRRL Y-17804</strain>
    </source>
</reference>
<evidence type="ECO:0000313" key="2">
    <source>
        <dbReference type="EMBL" id="GAO50274.1"/>
    </source>
</evidence>
<comment type="caution">
    <text evidence="2">The sequence shown here is derived from an EMBL/GenBank/DDBJ whole genome shotgun (WGS) entry which is preliminary data.</text>
</comment>
<proteinExistence type="predicted"/>
<feature type="compositionally biased region" description="Acidic residues" evidence="1">
    <location>
        <begin position="77"/>
        <end position="101"/>
    </location>
</feature>
<evidence type="ECO:0000256" key="1">
    <source>
        <dbReference type="SAM" id="MobiDB-lite"/>
    </source>
</evidence>
<protein>
    <submittedName>
        <fullName evidence="2">Uncharacterized protein</fullName>
    </submittedName>
</protein>
<reference evidence="2 3" key="1">
    <citation type="journal article" date="2011" name="J. Gen. Appl. Microbiol.">
        <title>Draft genome sequencing of the enigmatic yeast Saitoella complicata.</title>
        <authorList>
            <person name="Nishida H."/>
            <person name="Hamamoto M."/>
            <person name="Sugiyama J."/>
        </authorList>
    </citation>
    <scope>NUCLEOTIDE SEQUENCE [LARGE SCALE GENOMIC DNA]</scope>
    <source>
        <strain evidence="2 3">NRRL Y-17804</strain>
    </source>
</reference>
<feature type="compositionally biased region" description="Low complexity" evidence="1">
    <location>
        <begin position="148"/>
        <end position="170"/>
    </location>
</feature>
<gene>
    <name evidence="2" type="ORF">G7K_4404-t1</name>
</gene>
<sequence length="215" mass="21868">MSGSYRPSGSHRSRATSTAPTHSYSGGGDPDGPLIHWRREWVSPIVPVTDMSDKEKNSNGDVKLGFKVLRWVPVVTDEMDEEDRSGDAMDVDMDAEGDGDVEASTPASTPAPEQPPTAAGDRLPISDSNSSADPSVSLSTPNLPPADPAGAAADVAAGLAPTDSVEVPEGQEGGGGGVNGKGVVGSREEEESGEGMDVQSGAPEPPLGMEASGGM</sequence>
<feature type="region of interest" description="Disordered" evidence="1">
    <location>
        <begin position="71"/>
        <end position="215"/>
    </location>
</feature>